<dbReference type="GeneID" id="123728238"/>
<dbReference type="PRINTS" id="PR01217">
    <property type="entry name" value="PRICHEXTENSN"/>
</dbReference>
<dbReference type="PANTHER" id="PTHR45740">
    <property type="entry name" value="POLY [ADP-RIBOSE] POLYMERASE"/>
    <property type="match status" value="1"/>
</dbReference>
<keyword evidence="4" id="KW-0472">Membrane</keyword>
<accession>A0ABM3DAM8</accession>
<dbReference type="PROSITE" id="PS51059">
    <property type="entry name" value="PARP_CATALYTIC"/>
    <property type="match status" value="1"/>
</dbReference>
<dbReference type="Proteomes" id="UP001652741">
    <property type="component" value="Chromosome ssa17"/>
</dbReference>
<feature type="domain" description="PARP catalytic" evidence="5">
    <location>
        <begin position="65"/>
        <end position="276"/>
    </location>
</feature>
<gene>
    <name evidence="7 8 9" type="primary">LOC123728238</name>
</gene>
<dbReference type="RefSeq" id="XP_045555870.1">
    <property type="nucleotide sequence ID" value="XM_045699914.1"/>
</dbReference>
<dbReference type="CDD" id="cd01439">
    <property type="entry name" value="TCCD_inducible_PARP_like"/>
    <property type="match status" value="1"/>
</dbReference>
<evidence type="ECO:0000313" key="8">
    <source>
        <dbReference type="RefSeq" id="XP_045555869.1"/>
    </source>
</evidence>
<feature type="compositionally biased region" description="Low complexity" evidence="3">
    <location>
        <begin position="399"/>
        <end position="418"/>
    </location>
</feature>
<dbReference type="Pfam" id="PF00644">
    <property type="entry name" value="PARP"/>
    <property type="match status" value="1"/>
</dbReference>
<keyword evidence="4" id="KW-1133">Transmembrane helix</keyword>
<feature type="compositionally biased region" description="Polar residues" evidence="3">
    <location>
        <begin position="419"/>
        <end position="430"/>
    </location>
</feature>
<evidence type="ECO:0000256" key="1">
    <source>
        <dbReference type="ARBA" id="ARBA00024347"/>
    </source>
</evidence>
<sequence length="636" mass="69943">MVTMLGIEPNKHSQLHNQYLGNKWRNKYRYSIELLIFLVLNVMFSFIFILRTNRTCNSSQNFRDVPGFWDKSAIPDIGYKTVSPCQNSEEYQKVQALFNKTMRGFQITSIERVQNRDLWEVFQWKRNLMKKNNGGKNSKELYLFHGTDPKHVDAICRDNFDWRLCGTNGTVYGEGSYFARDAKYSHIFTSHSGVRSMFVCRVLVGDYTLGNSNLRRPPPKGEGSPTLYDSCVDNVLKPSIYVVFEKHQVYPEFLIKYDNGVMHLSSSAPAPPKTVSIQSTYIVQYPTSKRIQAAAAATLPNSRVPSTYTLSPSQAATTFYNPTNSLPPSRLPKPARTPLGFSQSAVIMKPAPSSQLVYTTLGQANWSYTPSFSKLPHKLITQASTPSRTPSTPSPTHPTPSSTPSYTLPTPASTPSYTRITPASTLSYTRVTPASTPSRTPTTPASTPSRTPTTPASTPSRTPTTPASTPSRKPTTPASTPSRKPTTPASNPSRTPTTPASSPSRTPTTPASTPSRKPTTPASTPLVNPLPQQIPPLVHPLPQPVPRFIHPLGHQASTLSHSLPQPVPPLAHSLPLALPTLAQETPFAHSLPLPAPLLAHFPVQLTHPLRLTPAQRLLLARSLPAVTLTHYPLHPH</sequence>
<organism evidence="6 7">
    <name type="scientific">Salmo salar</name>
    <name type="common">Atlantic salmon</name>
    <dbReference type="NCBI Taxonomy" id="8030"/>
    <lineage>
        <taxon>Eukaryota</taxon>
        <taxon>Metazoa</taxon>
        <taxon>Chordata</taxon>
        <taxon>Craniata</taxon>
        <taxon>Vertebrata</taxon>
        <taxon>Euteleostomi</taxon>
        <taxon>Actinopterygii</taxon>
        <taxon>Neopterygii</taxon>
        <taxon>Teleostei</taxon>
        <taxon>Protacanthopterygii</taxon>
        <taxon>Salmoniformes</taxon>
        <taxon>Salmonidae</taxon>
        <taxon>Salmoninae</taxon>
        <taxon>Salmo</taxon>
    </lineage>
</organism>
<feature type="region of interest" description="Disordered" evidence="3">
    <location>
        <begin position="382"/>
        <end position="539"/>
    </location>
</feature>
<name>A0ABM3DAM8_SALSA</name>
<evidence type="ECO:0000313" key="7">
    <source>
        <dbReference type="RefSeq" id="XP_045555868.1"/>
    </source>
</evidence>
<protein>
    <recommendedName>
        <fullName evidence="2">Poly [ADP-ribose] polymerase</fullName>
        <shortName evidence="2">PARP</shortName>
        <ecNumber evidence="2">2.4.2.-</ecNumber>
    </recommendedName>
</protein>
<evidence type="ECO:0000256" key="4">
    <source>
        <dbReference type="SAM" id="Phobius"/>
    </source>
</evidence>
<keyword evidence="6" id="KW-1185">Reference proteome</keyword>
<dbReference type="InterPro" id="IPR051712">
    <property type="entry name" value="ARTD-AVP"/>
</dbReference>
<dbReference type="EC" id="2.4.2.-" evidence="2"/>
<feature type="transmembrane region" description="Helical" evidence="4">
    <location>
        <begin position="30"/>
        <end position="50"/>
    </location>
</feature>
<dbReference type="RefSeq" id="XP_045555868.1">
    <property type="nucleotide sequence ID" value="XM_045699912.1"/>
</dbReference>
<comment type="similarity">
    <text evidence="1">Belongs to the ARTD/PARP family.</text>
</comment>
<proteinExistence type="inferred from homology"/>
<reference evidence="7 8" key="1">
    <citation type="submission" date="2025-05" db="UniProtKB">
        <authorList>
            <consortium name="RefSeq"/>
        </authorList>
    </citation>
    <scope>IDENTIFICATION</scope>
</reference>
<dbReference type="Gene3D" id="3.90.228.10">
    <property type="match status" value="1"/>
</dbReference>
<evidence type="ECO:0000313" key="6">
    <source>
        <dbReference type="Proteomes" id="UP001652741"/>
    </source>
</evidence>
<keyword evidence="2" id="KW-0808">Transferase</keyword>
<evidence type="ECO:0000259" key="5">
    <source>
        <dbReference type="PROSITE" id="PS51059"/>
    </source>
</evidence>
<keyword evidence="4" id="KW-0812">Transmembrane</keyword>
<evidence type="ECO:0000256" key="3">
    <source>
        <dbReference type="SAM" id="MobiDB-lite"/>
    </source>
</evidence>
<evidence type="ECO:0000256" key="2">
    <source>
        <dbReference type="RuleBase" id="RU362114"/>
    </source>
</evidence>
<feature type="compositionally biased region" description="Low complexity" evidence="3">
    <location>
        <begin position="432"/>
        <end position="531"/>
    </location>
</feature>
<dbReference type="SUPFAM" id="SSF56399">
    <property type="entry name" value="ADP-ribosylation"/>
    <property type="match status" value="1"/>
</dbReference>
<dbReference type="PANTHER" id="PTHR45740:SF6">
    <property type="entry name" value="PROTEIN MONO-ADP-RIBOSYLTRANSFERASE PARP12"/>
    <property type="match status" value="1"/>
</dbReference>
<keyword evidence="2" id="KW-0328">Glycosyltransferase</keyword>
<keyword evidence="2" id="KW-0520">NAD</keyword>
<dbReference type="RefSeq" id="XP_045555869.1">
    <property type="nucleotide sequence ID" value="XM_045699913.1"/>
</dbReference>
<evidence type="ECO:0000313" key="9">
    <source>
        <dbReference type="RefSeq" id="XP_045555870.1"/>
    </source>
</evidence>
<dbReference type="InterPro" id="IPR012317">
    <property type="entry name" value="Poly(ADP-ribose)pol_cat_dom"/>
</dbReference>